<dbReference type="PIRSF" id="PIRSF000294">
    <property type="entry name" value="Cytochrome-c_peroxidase"/>
    <property type="match status" value="1"/>
</dbReference>
<dbReference type="EMBL" id="CP009888">
    <property type="protein sequence ID" value="AIY64707.1"/>
    <property type="molecule type" value="Genomic_DNA"/>
</dbReference>
<comment type="PTM">
    <text evidence="8">Binds 2 heme groups per subunit.</text>
</comment>
<dbReference type="OrthoDB" id="9805202at2"/>
<dbReference type="GO" id="GO:0004130">
    <property type="term" value="F:cytochrome-c peroxidase activity"/>
    <property type="evidence" value="ECO:0007669"/>
    <property type="project" value="TreeGrafter"/>
</dbReference>
<organism evidence="12 13">
    <name type="scientific">Pseudoalteromonas piratica</name>
    <dbReference type="NCBI Taxonomy" id="1348114"/>
    <lineage>
        <taxon>Bacteria</taxon>
        <taxon>Pseudomonadati</taxon>
        <taxon>Pseudomonadota</taxon>
        <taxon>Gammaproteobacteria</taxon>
        <taxon>Alteromonadales</taxon>
        <taxon>Pseudoalteromonadaceae</taxon>
        <taxon>Pseudoalteromonas</taxon>
    </lineage>
</organism>
<dbReference type="GO" id="GO:0046872">
    <property type="term" value="F:metal ion binding"/>
    <property type="evidence" value="ECO:0007669"/>
    <property type="project" value="UniProtKB-KW"/>
</dbReference>
<keyword evidence="3 9" id="KW-0479">Metal-binding</keyword>
<accession>A0A0A7EFE0</accession>
<feature type="binding site" description="covalent" evidence="8">
    <location>
        <position position="254"/>
    </location>
    <ligand>
        <name>heme c</name>
        <dbReference type="ChEBI" id="CHEBI:61717"/>
        <label>2</label>
    </ligand>
</feature>
<feature type="binding site" description="axial binding residue" evidence="9">
    <location>
        <position position="258"/>
    </location>
    <ligand>
        <name>heme c</name>
        <dbReference type="ChEBI" id="CHEBI:61717"/>
        <label>2</label>
    </ligand>
    <ligandPart>
        <name>Fe</name>
        <dbReference type="ChEBI" id="CHEBI:18248"/>
    </ligandPart>
</feature>
<keyword evidence="13" id="KW-1185">Reference proteome</keyword>
<comment type="cofactor">
    <cofactor evidence="8">
        <name>heme</name>
        <dbReference type="ChEBI" id="CHEBI:30413"/>
    </cofactor>
    <text evidence="8">Binds 2 heme groups.</text>
</comment>
<dbReference type="Pfam" id="PF03150">
    <property type="entry name" value="CCP_MauG"/>
    <property type="match status" value="1"/>
</dbReference>
<feature type="domain" description="Cytochrome c" evidence="11">
    <location>
        <begin position="57"/>
        <end position="187"/>
    </location>
</feature>
<proteinExistence type="predicted"/>
<evidence type="ECO:0000256" key="9">
    <source>
        <dbReference type="PIRSR" id="PIRSR000294-2"/>
    </source>
</evidence>
<evidence type="ECO:0000313" key="12">
    <source>
        <dbReference type="EMBL" id="AIY64707.1"/>
    </source>
</evidence>
<dbReference type="SUPFAM" id="SSF46626">
    <property type="entry name" value="Cytochrome c"/>
    <property type="match status" value="2"/>
</dbReference>
<dbReference type="KEGG" id="pseo:OM33_05780"/>
<evidence type="ECO:0000256" key="8">
    <source>
        <dbReference type="PIRSR" id="PIRSR000294-1"/>
    </source>
</evidence>
<feature type="binding site" description="covalent" evidence="8">
    <location>
        <position position="257"/>
    </location>
    <ligand>
        <name>heme c</name>
        <dbReference type="ChEBI" id="CHEBI:61717"/>
        <label>2</label>
    </ligand>
</feature>
<keyword evidence="6" id="KW-0560">Oxidoreductase</keyword>
<dbReference type="RefSeq" id="WP_038639878.1">
    <property type="nucleotide sequence ID" value="NZ_CP009888.1"/>
</dbReference>
<comment type="subcellular location">
    <subcellularLocation>
        <location evidence="1">Periplasm</location>
    </subcellularLocation>
</comment>
<feature type="chain" id="PRO_5002028274" description="Cytochrome c domain-containing protein" evidence="10">
    <location>
        <begin position="19"/>
        <end position="359"/>
    </location>
</feature>
<evidence type="ECO:0000256" key="3">
    <source>
        <dbReference type="ARBA" id="ARBA00022723"/>
    </source>
</evidence>
<evidence type="ECO:0000256" key="10">
    <source>
        <dbReference type="SAM" id="SignalP"/>
    </source>
</evidence>
<name>A0A0A7EFE0_9GAMM</name>
<feature type="signal peptide" evidence="10">
    <location>
        <begin position="1"/>
        <end position="18"/>
    </location>
</feature>
<dbReference type="AlphaFoldDB" id="A0A0A7EFE0"/>
<evidence type="ECO:0000256" key="6">
    <source>
        <dbReference type="ARBA" id="ARBA00023002"/>
    </source>
</evidence>
<keyword evidence="4 10" id="KW-0732">Signal</keyword>
<feature type="binding site" description="axial binding residue" evidence="9">
    <location>
        <position position="83"/>
    </location>
    <ligand>
        <name>heme c</name>
        <dbReference type="ChEBI" id="CHEBI:61717"/>
        <label>1</label>
    </ligand>
    <ligandPart>
        <name>Fe</name>
        <dbReference type="ChEBI" id="CHEBI:18248"/>
    </ligandPart>
</feature>
<dbReference type="InterPro" id="IPR004852">
    <property type="entry name" value="Di-haem_cyt_c_peroxidsae"/>
</dbReference>
<sequence length="359" mass="39859">MRKYISILLITCSLFSLTGCEENQQTSTDNQTRDYTNLFSALPEQIIYPTDNPYSKEKEILGELLFWDPVLSGAQNVACASCHHPNFGWADGRAFSIGSDGVGLGPQRYGNETTPIHSPSIVNMAFTGLTMDTQLNEFVSGPYFWDLRATTLEEQAIGPIKNPVEMLGYHYSEAEIFDEIKYRLTTIPEYIDLFSAAFEGDDVITETNIAKALATFQRKVIANNSRFDLFLRGDISALSEGELIGLNKFIDVGCADCHNGPLLSDNQIRQDEKVIETLDAVRTPSLRNISQTAPYMQDGSQATLNDAISLYEDREDLGVNINEGDFNDIEVFLRTLSSPVYNHIPERVPSGLPVGGNIN</sequence>
<evidence type="ECO:0000256" key="4">
    <source>
        <dbReference type="ARBA" id="ARBA00022729"/>
    </source>
</evidence>
<dbReference type="GO" id="GO:0009055">
    <property type="term" value="F:electron transfer activity"/>
    <property type="evidence" value="ECO:0007669"/>
    <property type="project" value="InterPro"/>
</dbReference>
<dbReference type="PROSITE" id="PS51007">
    <property type="entry name" value="CYTC"/>
    <property type="match status" value="1"/>
</dbReference>
<evidence type="ECO:0000256" key="2">
    <source>
        <dbReference type="ARBA" id="ARBA00022617"/>
    </source>
</evidence>
<dbReference type="InterPro" id="IPR026259">
    <property type="entry name" value="MauG/Cytc_peroxidase"/>
</dbReference>
<dbReference type="GO" id="GO:0042597">
    <property type="term" value="C:periplasmic space"/>
    <property type="evidence" value="ECO:0007669"/>
    <property type="project" value="UniProtKB-SubCell"/>
</dbReference>
<dbReference type="Gene3D" id="1.10.760.10">
    <property type="entry name" value="Cytochrome c-like domain"/>
    <property type="match status" value="3"/>
</dbReference>
<dbReference type="PANTHER" id="PTHR30600">
    <property type="entry name" value="CYTOCHROME C PEROXIDASE-RELATED"/>
    <property type="match status" value="1"/>
</dbReference>
<dbReference type="eggNOG" id="COG1858">
    <property type="taxonomic scope" value="Bacteria"/>
</dbReference>
<dbReference type="Proteomes" id="UP000030341">
    <property type="component" value="Chromosome 1"/>
</dbReference>
<dbReference type="GO" id="GO:0020037">
    <property type="term" value="F:heme binding"/>
    <property type="evidence" value="ECO:0007669"/>
    <property type="project" value="InterPro"/>
</dbReference>
<keyword evidence="2 8" id="KW-0349">Heme</keyword>
<reference evidence="12 13" key="1">
    <citation type="submission" date="2014-11" db="EMBL/GenBank/DDBJ databases">
        <title>Complete Genome Sequence of Pseudoalteromonas sp. Strain OCN003 Isolated from Kaneohe Bay, Oahu, Hawaii.</title>
        <authorList>
            <person name="Beurmann S."/>
            <person name="Videau P."/>
            <person name="Ushijima B."/>
            <person name="Smith A.M."/>
            <person name="Aeby G.S."/>
            <person name="Callahan S.M."/>
            <person name="Belcaid M."/>
        </authorList>
    </citation>
    <scope>NUCLEOTIDE SEQUENCE [LARGE SCALE GENOMIC DNA]</scope>
    <source>
        <strain evidence="12 13">OCN003</strain>
    </source>
</reference>
<feature type="binding site" description="covalent" evidence="8">
    <location>
        <position position="82"/>
    </location>
    <ligand>
        <name>heme c</name>
        <dbReference type="ChEBI" id="CHEBI:61717"/>
        <label>1</label>
    </ligand>
</feature>
<dbReference type="HOGENOM" id="CLU_034652_3_2_6"/>
<feature type="binding site" description="covalent" evidence="8">
    <location>
        <position position="79"/>
    </location>
    <ligand>
        <name>heme c</name>
        <dbReference type="ChEBI" id="CHEBI:61717"/>
        <label>1</label>
    </ligand>
</feature>
<evidence type="ECO:0000256" key="1">
    <source>
        <dbReference type="ARBA" id="ARBA00004418"/>
    </source>
</evidence>
<dbReference type="STRING" id="1348114.OM33_05780"/>
<dbReference type="InterPro" id="IPR036909">
    <property type="entry name" value="Cyt_c-like_dom_sf"/>
</dbReference>
<evidence type="ECO:0000313" key="13">
    <source>
        <dbReference type="Proteomes" id="UP000030341"/>
    </source>
</evidence>
<keyword evidence="7 9" id="KW-0408">Iron</keyword>
<dbReference type="InterPro" id="IPR009056">
    <property type="entry name" value="Cyt_c-like_dom"/>
</dbReference>
<protein>
    <recommendedName>
        <fullName evidence="11">Cytochrome c domain-containing protein</fullName>
    </recommendedName>
</protein>
<evidence type="ECO:0000256" key="7">
    <source>
        <dbReference type="ARBA" id="ARBA00023004"/>
    </source>
</evidence>
<evidence type="ECO:0000256" key="5">
    <source>
        <dbReference type="ARBA" id="ARBA00022764"/>
    </source>
</evidence>
<dbReference type="InterPro" id="IPR051395">
    <property type="entry name" value="Cytochrome_c_Peroxidase/MauG"/>
</dbReference>
<dbReference type="PROSITE" id="PS51257">
    <property type="entry name" value="PROKAR_LIPOPROTEIN"/>
    <property type="match status" value="1"/>
</dbReference>
<evidence type="ECO:0000259" key="11">
    <source>
        <dbReference type="PROSITE" id="PS51007"/>
    </source>
</evidence>
<keyword evidence="5" id="KW-0574">Periplasm</keyword>
<gene>
    <name evidence="12" type="ORF">OM33_05780</name>
</gene>